<name>A0A2H0PTR1_9BACT</name>
<dbReference type="CDD" id="cd16377">
    <property type="entry name" value="23S_rRNA_IVP_like"/>
    <property type="match status" value="1"/>
</dbReference>
<accession>A0A2H0PTR1</accession>
<gene>
    <name evidence="1" type="ORF">COV41_02930</name>
</gene>
<dbReference type="EMBL" id="PCXE01000058">
    <property type="protein sequence ID" value="PIR25397.1"/>
    <property type="molecule type" value="Genomic_DNA"/>
</dbReference>
<dbReference type="AlphaFoldDB" id="A0A2H0PTR1"/>
<proteinExistence type="predicted"/>
<dbReference type="InterPro" id="IPR012657">
    <property type="entry name" value="23S_rRNA-intervening_sequence"/>
</dbReference>
<dbReference type="SUPFAM" id="SSF158446">
    <property type="entry name" value="IVS-encoded protein-like"/>
    <property type="match status" value="1"/>
</dbReference>
<sequence>MGIGLENLEIYQLAKDLEIRVYESTKEFPDDEKYRSIDQLRRSSSAVANNIAEAYAKRTVKDKTHILRDIAIAEAEETKSNFSRCADKKFVSPEKAVIMAEQYTILMKRIYGYIKFLKSRPDN</sequence>
<evidence type="ECO:0000313" key="1">
    <source>
        <dbReference type="EMBL" id="PIR25397.1"/>
    </source>
</evidence>
<protein>
    <recommendedName>
        <fullName evidence="3">Four helix bundle protein</fullName>
    </recommendedName>
</protein>
<dbReference type="Gene3D" id="1.20.1440.60">
    <property type="entry name" value="23S rRNA-intervening sequence"/>
    <property type="match status" value="1"/>
</dbReference>
<comment type="caution">
    <text evidence="1">The sequence shown here is derived from an EMBL/GenBank/DDBJ whole genome shotgun (WGS) entry which is preliminary data.</text>
</comment>
<dbReference type="InterPro" id="IPR036583">
    <property type="entry name" value="23S_rRNA_IVS_sf"/>
</dbReference>
<organism evidence="1 2">
    <name type="scientific">Candidatus Brennerbacteria bacterium CG11_big_fil_rev_8_21_14_0_20_43_10</name>
    <dbReference type="NCBI Taxonomy" id="1974523"/>
    <lineage>
        <taxon>Bacteria</taxon>
        <taxon>Candidatus Brenneribacteriota</taxon>
    </lineage>
</organism>
<dbReference type="NCBIfam" id="TIGR02436">
    <property type="entry name" value="four helix bundle protein"/>
    <property type="match status" value="1"/>
</dbReference>
<dbReference type="PANTHER" id="PTHR38471:SF2">
    <property type="entry name" value="FOUR HELIX BUNDLE PROTEIN"/>
    <property type="match status" value="1"/>
</dbReference>
<evidence type="ECO:0008006" key="3">
    <source>
        <dbReference type="Google" id="ProtNLM"/>
    </source>
</evidence>
<evidence type="ECO:0000313" key="2">
    <source>
        <dbReference type="Proteomes" id="UP000236846"/>
    </source>
</evidence>
<dbReference type="PANTHER" id="PTHR38471">
    <property type="entry name" value="FOUR HELIX BUNDLE PROTEIN"/>
    <property type="match status" value="1"/>
</dbReference>
<dbReference type="Proteomes" id="UP000236846">
    <property type="component" value="Unassembled WGS sequence"/>
</dbReference>
<dbReference type="Pfam" id="PF05635">
    <property type="entry name" value="23S_rRNA_IVP"/>
    <property type="match status" value="1"/>
</dbReference>
<reference evidence="1 2" key="1">
    <citation type="submission" date="2017-09" db="EMBL/GenBank/DDBJ databases">
        <title>Depth-based differentiation of microbial function through sediment-hosted aquifers and enrichment of novel symbionts in the deep terrestrial subsurface.</title>
        <authorList>
            <person name="Probst A.J."/>
            <person name="Ladd B."/>
            <person name="Jarett J.K."/>
            <person name="Geller-Mcgrath D.E."/>
            <person name="Sieber C.M."/>
            <person name="Emerson J.B."/>
            <person name="Anantharaman K."/>
            <person name="Thomas B.C."/>
            <person name="Malmstrom R."/>
            <person name="Stieglmeier M."/>
            <person name="Klingl A."/>
            <person name="Woyke T."/>
            <person name="Ryan C.M."/>
            <person name="Banfield J.F."/>
        </authorList>
    </citation>
    <scope>NUCLEOTIDE SEQUENCE [LARGE SCALE GENOMIC DNA]</scope>
    <source>
        <strain evidence="1">CG11_big_fil_rev_8_21_14_0_20_43_10</strain>
    </source>
</reference>